<dbReference type="PANTHER" id="PTHR23065:SF17">
    <property type="entry name" value="RHO-GTPASE-ACTIVATING PROTEIN RGD2"/>
    <property type="match status" value="1"/>
</dbReference>
<accession>A0A371BYJ4</accession>
<dbReference type="SMART" id="SM00055">
    <property type="entry name" value="FCH"/>
    <property type="match status" value="1"/>
</dbReference>
<dbReference type="InterPro" id="IPR027267">
    <property type="entry name" value="AH/BAR_dom_sf"/>
</dbReference>
<evidence type="ECO:0000259" key="3">
    <source>
        <dbReference type="PROSITE" id="PS50186"/>
    </source>
</evidence>
<dbReference type="FunFam" id="1.10.555.10:FF:000044">
    <property type="entry name" value="Rho-gtpase-activating protein 8"/>
    <property type="match status" value="1"/>
</dbReference>
<gene>
    <name evidence="6" type="ORF">B0I71DRAFT_167312</name>
</gene>
<evidence type="ECO:0008006" key="8">
    <source>
        <dbReference type="Google" id="ProtNLM"/>
    </source>
</evidence>
<protein>
    <recommendedName>
        <fullName evidence="8">Rho-GTPase-activating protein 8</fullName>
    </recommendedName>
</protein>
<dbReference type="GO" id="GO:0005737">
    <property type="term" value="C:cytoplasm"/>
    <property type="evidence" value="ECO:0007669"/>
    <property type="project" value="TreeGrafter"/>
</dbReference>
<dbReference type="PROSITE" id="PS51741">
    <property type="entry name" value="F_BAR"/>
    <property type="match status" value="1"/>
</dbReference>
<dbReference type="Gene3D" id="1.10.555.10">
    <property type="entry name" value="Rho GTPase activation protein"/>
    <property type="match status" value="1"/>
</dbReference>
<dbReference type="InterPro" id="IPR001060">
    <property type="entry name" value="FCH_dom"/>
</dbReference>
<dbReference type="InterPro" id="IPR036388">
    <property type="entry name" value="WH-like_DNA-bd_sf"/>
</dbReference>
<dbReference type="SUPFAM" id="SSF46785">
    <property type="entry name" value="Winged helix' DNA-binding domain"/>
    <property type="match status" value="1"/>
</dbReference>
<dbReference type="CDD" id="cd04399">
    <property type="entry name" value="RhoGAP_fRGD2"/>
    <property type="match status" value="1"/>
</dbReference>
<dbReference type="InterPro" id="IPR008936">
    <property type="entry name" value="Rho_GTPase_activation_prot"/>
</dbReference>
<dbReference type="SUPFAM" id="SSF103657">
    <property type="entry name" value="BAR/IMD domain-like"/>
    <property type="match status" value="1"/>
</dbReference>
<evidence type="ECO:0000256" key="1">
    <source>
        <dbReference type="PROSITE-ProRule" id="PRU01077"/>
    </source>
</evidence>
<feature type="compositionally biased region" description="Polar residues" evidence="2">
    <location>
        <begin position="264"/>
        <end position="275"/>
    </location>
</feature>
<dbReference type="InterPro" id="IPR000591">
    <property type="entry name" value="DEP_dom"/>
</dbReference>
<keyword evidence="1" id="KW-0175">Coiled coil</keyword>
<dbReference type="SUPFAM" id="SSF48350">
    <property type="entry name" value="GTPase activation domain, GAP"/>
    <property type="match status" value="1"/>
</dbReference>
<dbReference type="Pfam" id="PF00610">
    <property type="entry name" value="DEP"/>
    <property type="match status" value="1"/>
</dbReference>
<dbReference type="GO" id="GO:0007264">
    <property type="term" value="P:small GTPase-mediated signal transduction"/>
    <property type="evidence" value="ECO:0007669"/>
    <property type="project" value="TreeGrafter"/>
</dbReference>
<dbReference type="GO" id="GO:0005886">
    <property type="term" value="C:plasma membrane"/>
    <property type="evidence" value="ECO:0007669"/>
    <property type="project" value="TreeGrafter"/>
</dbReference>
<feature type="compositionally biased region" description="Basic and acidic residues" evidence="2">
    <location>
        <begin position="839"/>
        <end position="853"/>
    </location>
</feature>
<name>A0A371BYJ4_YARLL</name>
<dbReference type="VEuPathDB" id="FungiDB:YALI1_E06365g"/>
<dbReference type="AlphaFoldDB" id="A0A371BYJ4"/>
<evidence type="ECO:0000313" key="6">
    <source>
        <dbReference type="EMBL" id="RDW23168.1"/>
    </source>
</evidence>
<dbReference type="PROSITE" id="PS50238">
    <property type="entry name" value="RHOGAP"/>
    <property type="match status" value="1"/>
</dbReference>
<organism evidence="6 7">
    <name type="scientific">Yarrowia lipolytica</name>
    <name type="common">Candida lipolytica</name>
    <dbReference type="NCBI Taxonomy" id="4952"/>
    <lineage>
        <taxon>Eukaryota</taxon>
        <taxon>Fungi</taxon>
        <taxon>Dikarya</taxon>
        <taxon>Ascomycota</taxon>
        <taxon>Saccharomycotina</taxon>
        <taxon>Dipodascomycetes</taxon>
        <taxon>Dipodascales</taxon>
        <taxon>Dipodascales incertae sedis</taxon>
        <taxon>Yarrowia</taxon>
    </lineage>
</organism>
<feature type="compositionally biased region" description="Low complexity" evidence="2">
    <location>
        <begin position="854"/>
        <end position="866"/>
    </location>
</feature>
<feature type="domain" description="DEP" evidence="3">
    <location>
        <begin position="353"/>
        <end position="418"/>
    </location>
</feature>
<dbReference type="FunFam" id="1.20.1270.60:FF:000187">
    <property type="entry name" value="YALI0E05489p"/>
    <property type="match status" value="1"/>
</dbReference>
<evidence type="ECO:0000259" key="5">
    <source>
        <dbReference type="PROSITE" id="PS51741"/>
    </source>
</evidence>
<evidence type="ECO:0000313" key="7">
    <source>
        <dbReference type="Proteomes" id="UP000256601"/>
    </source>
</evidence>
<feature type="domain" description="Rho-GAP" evidence="4">
    <location>
        <begin position="590"/>
        <end position="790"/>
    </location>
</feature>
<sequence>MLVQILNDGLITVFGCWRLYQLVKDEGLYRIELPVDVLDRLSRLSPSQTPSQTLPYLPCFRWKLTPNCSSRLYENNTLNTITTTTTHTTHPQALTMPSFADSFWSSDYAAGLGVVFDQLDKGCNENDEVLALVNARMEAEEAYGNRLKEIPTQFGETKKTGGFFASKNGALDEGASLKKAYEGVLHEMGEEGKAHLTIASNMRDMVHLPFSKWADEHRQRVQYSYKVLRSKVKSYDKEYVEVQRAQKRYFNKCRLYEELKESSGETVTPATSASPASIDRQRSASTASDATTIVSKPSINHHSRAESITVSDPSRELSDIGGQVFSSAELGNLMKKALQDIKRADLKVAILGTYENVSSGDQIVSWIQQNVPIPSDSSAVAFAERFGQDLVTQGYLRLVGQVGSKFANSSAFSYQWRKKAFIVAGLQDDDDSLEATVDKVRPFVGEYLGETLSSYVSSRGAPTDESPIQRALREVSELDSRYKIQVAKLDDVRCTLEESVIDHLKFMERCESDRLKAVKAVFLDFLAAASNSLPALQSSVERLLLFQEAIHPAADLRFLVESFRTGPFTPKVTVYDNYYNSSDSQTTFGLDLELRCRGDRRKVPSIVSTVLNHMDDQYPLLDNDEVRLNVWTVSVSLKTTHALRKELNTGKPVDKAILKKYELPVAASILKLYLLELPDSLVPHQYYDVVKRLYSAGPGGQPPSPEERIQSLQNTFAQLLVSNIATLDAITTHLARLIRLTNAGDEYILQLSQELSHCFLRPRVESPVTFGDRHAYRLVNDLLVYRDQIFPELKRKNSAFRSSNSISKKSTKSESRDSSRGGAVPTFSDSPVRRQSLKNRLEAITKSEQDAKESAANAESSSGTESPGKDIPPPLPDKRPLKGKDNEGGSPPVPEKDVKDGKGPKGKVGKMYDQENNTGSFSSVSSSAMFNVQLEDGKESIVIDD</sequence>
<dbReference type="InterPro" id="IPR031160">
    <property type="entry name" value="F_BAR_dom"/>
</dbReference>
<dbReference type="Gene3D" id="1.10.10.10">
    <property type="entry name" value="Winged helix-like DNA-binding domain superfamily/Winged helix DNA-binding domain"/>
    <property type="match status" value="1"/>
</dbReference>
<dbReference type="EMBL" id="KZ859106">
    <property type="protein sequence ID" value="RDW23168.1"/>
    <property type="molecule type" value="Genomic_DNA"/>
</dbReference>
<dbReference type="InterPro" id="IPR000198">
    <property type="entry name" value="RhoGAP_dom"/>
</dbReference>
<dbReference type="CDD" id="cd04436">
    <property type="entry name" value="DEP_fRgd2"/>
    <property type="match status" value="1"/>
</dbReference>
<feature type="region of interest" description="Disordered" evidence="2">
    <location>
        <begin position="264"/>
        <end position="292"/>
    </location>
</feature>
<feature type="compositionally biased region" description="Basic and acidic residues" evidence="2">
    <location>
        <begin position="894"/>
        <end position="903"/>
    </location>
</feature>
<dbReference type="InterPro" id="IPR036390">
    <property type="entry name" value="WH_DNA-bd_sf"/>
</dbReference>
<dbReference type="VEuPathDB" id="FungiDB:YALI0_E05489g"/>
<proteinExistence type="predicted"/>
<feature type="region of interest" description="Disordered" evidence="2">
    <location>
        <begin position="800"/>
        <end position="926"/>
    </location>
</feature>
<dbReference type="Pfam" id="PF00620">
    <property type="entry name" value="RhoGAP"/>
    <property type="match status" value="1"/>
</dbReference>
<dbReference type="PANTHER" id="PTHR23065">
    <property type="entry name" value="PROLINE-SERINE-THREONINE PHOSPHATASE INTERACTING PROTEIN 1"/>
    <property type="match status" value="1"/>
</dbReference>
<dbReference type="GO" id="GO:0005096">
    <property type="term" value="F:GTPase activator activity"/>
    <property type="evidence" value="ECO:0007669"/>
    <property type="project" value="TreeGrafter"/>
</dbReference>
<dbReference type="PROSITE" id="PS50186">
    <property type="entry name" value="DEP"/>
    <property type="match status" value="1"/>
</dbReference>
<reference evidence="6 7" key="1">
    <citation type="submission" date="2018-07" db="EMBL/GenBank/DDBJ databases">
        <title>Draft Genome Assemblies for Five Robust Yarrowia lipolytica Strains Exhibiting High Lipid Production and Pentose Sugar Utilization and Sugar Alcohol Secretion from Undetoxified Lignocellulosic Biomass Hydrolysates.</title>
        <authorList>
            <consortium name="DOE Joint Genome Institute"/>
            <person name="Walker C."/>
            <person name="Ryu S."/>
            <person name="Na H."/>
            <person name="Zane M."/>
            <person name="LaButti K."/>
            <person name="Lipzen A."/>
            <person name="Haridas S."/>
            <person name="Barry K."/>
            <person name="Grigoriev I.V."/>
            <person name="Quarterman J."/>
            <person name="Slininger P."/>
            <person name="Dien B."/>
            <person name="Trinh C.T."/>
        </authorList>
    </citation>
    <scope>NUCLEOTIDE SEQUENCE [LARGE SCALE GENOMIC DNA]</scope>
    <source>
        <strain evidence="6 7">YB392</strain>
    </source>
</reference>
<dbReference type="GO" id="GO:0007010">
    <property type="term" value="P:cytoskeleton organization"/>
    <property type="evidence" value="ECO:0007669"/>
    <property type="project" value="TreeGrafter"/>
</dbReference>
<dbReference type="Gene3D" id="1.20.1270.60">
    <property type="entry name" value="Arfaptin homology (AH) domain/BAR domain"/>
    <property type="match status" value="2"/>
</dbReference>
<feature type="compositionally biased region" description="Polar residues" evidence="2">
    <location>
        <begin position="283"/>
        <end position="292"/>
    </location>
</feature>
<feature type="domain" description="F-BAR" evidence="5">
    <location>
        <begin position="97"/>
        <end position="555"/>
    </location>
</feature>
<evidence type="ECO:0000256" key="2">
    <source>
        <dbReference type="SAM" id="MobiDB-lite"/>
    </source>
</evidence>
<dbReference type="SMART" id="SM00324">
    <property type="entry name" value="RhoGAP"/>
    <property type="match status" value="1"/>
</dbReference>
<dbReference type="Proteomes" id="UP000256601">
    <property type="component" value="Unassembled WGS sequence"/>
</dbReference>
<evidence type="ECO:0000259" key="4">
    <source>
        <dbReference type="PROSITE" id="PS50238"/>
    </source>
</evidence>
<feature type="compositionally biased region" description="Basic and acidic residues" evidence="2">
    <location>
        <begin position="876"/>
        <end position="887"/>
    </location>
</feature>
<dbReference type="Pfam" id="PF00611">
    <property type="entry name" value="FCH"/>
    <property type="match status" value="1"/>
</dbReference>
<dbReference type="GO" id="GO:0000935">
    <property type="term" value="C:division septum"/>
    <property type="evidence" value="ECO:0007669"/>
    <property type="project" value="TreeGrafter"/>
</dbReference>